<comment type="caution">
    <text evidence="1">The sequence shown here is derived from an EMBL/GenBank/DDBJ whole genome shotgun (WGS) entry which is preliminary data.</text>
</comment>
<dbReference type="Proteomes" id="UP000625711">
    <property type="component" value="Unassembled WGS sequence"/>
</dbReference>
<keyword evidence="2" id="KW-1185">Reference proteome</keyword>
<reference evidence="1" key="1">
    <citation type="submission" date="2020-08" db="EMBL/GenBank/DDBJ databases">
        <title>Genome sequencing and assembly of the red palm weevil Rhynchophorus ferrugineus.</title>
        <authorList>
            <person name="Dias G.B."/>
            <person name="Bergman C.M."/>
            <person name="Manee M."/>
        </authorList>
    </citation>
    <scope>NUCLEOTIDE SEQUENCE</scope>
    <source>
        <strain evidence="1">AA-2017</strain>
        <tissue evidence="1">Whole larva</tissue>
    </source>
</reference>
<accession>A0A834IC06</accession>
<dbReference type="AlphaFoldDB" id="A0A834IC06"/>
<name>A0A834IC06_RHYFE</name>
<gene>
    <name evidence="1" type="ORF">GWI33_012077</name>
</gene>
<evidence type="ECO:0000313" key="2">
    <source>
        <dbReference type="Proteomes" id="UP000625711"/>
    </source>
</evidence>
<sequence length="89" mass="10146">MLDPQTLLKCYGQNSAQSASNIGSELSMEYAMVPLKDPVEILNNNNIPLKSLKESQHVKPKSQCVDIEFKDVKFETSVWAMKKYKFGEY</sequence>
<proteinExistence type="predicted"/>
<protein>
    <submittedName>
        <fullName evidence="1">Uncharacterized protein</fullName>
    </submittedName>
</protein>
<evidence type="ECO:0000313" key="1">
    <source>
        <dbReference type="EMBL" id="KAF7275213.1"/>
    </source>
</evidence>
<dbReference type="EMBL" id="JAACXV010011052">
    <property type="protein sequence ID" value="KAF7275213.1"/>
    <property type="molecule type" value="Genomic_DNA"/>
</dbReference>
<organism evidence="1 2">
    <name type="scientific">Rhynchophorus ferrugineus</name>
    <name type="common">Red palm weevil</name>
    <name type="synonym">Curculio ferrugineus</name>
    <dbReference type="NCBI Taxonomy" id="354439"/>
    <lineage>
        <taxon>Eukaryota</taxon>
        <taxon>Metazoa</taxon>
        <taxon>Ecdysozoa</taxon>
        <taxon>Arthropoda</taxon>
        <taxon>Hexapoda</taxon>
        <taxon>Insecta</taxon>
        <taxon>Pterygota</taxon>
        <taxon>Neoptera</taxon>
        <taxon>Endopterygota</taxon>
        <taxon>Coleoptera</taxon>
        <taxon>Polyphaga</taxon>
        <taxon>Cucujiformia</taxon>
        <taxon>Curculionidae</taxon>
        <taxon>Dryophthorinae</taxon>
        <taxon>Rhynchophorus</taxon>
    </lineage>
</organism>